<comment type="caution">
    <text evidence="4">The sequence shown here is derived from an EMBL/GenBank/DDBJ whole genome shotgun (WGS) entry which is preliminary data.</text>
</comment>
<dbReference type="AlphaFoldDB" id="A0A1Y1W3J7"/>
<keyword evidence="1" id="KW-0863">Zinc-finger</keyword>
<evidence type="ECO:0000256" key="2">
    <source>
        <dbReference type="SAM" id="MobiDB-lite"/>
    </source>
</evidence>
<feature type="domain" description="C3H1-type" evidence="3">
    <location>
        <begin position="39"/>
        <end position="58"/>
    </location>
</feature>
<keyword evidence="1" id="KW-0479">Metal-binding</keyword>
<evidence type="ECO:0000313" key="4">
    <source>
        <dbReference type="EMBL" id="ORX67952.1"/>
    </source>
</evidence>
<evidence type="ECO:0000313" key="5">
    <source>
        <dbReference type="Proteomes" id="UP000193922"/>
    </source>
</evidence>
<dbReference type="RefSeq" id="XP_040741798.1">
    <property type="nucleotide sequence ID" value="XM_040891434.1"/>
</dbReference>
<gene>
    <name evidence="4" type="ORF">DL89DRAFT_324100</name>
</gene>
<feature type="region of interest" description="Disordered" evidence="2">
    <location>
        <begin position="389"/>
        <end position="456"/>
    </location>
</feature>
<organism evidence="4 5">
    <name type="scientific">Linderina pennispora</name>
    <dbReference type="NCBI Taxonomy" id="61395"/>
    <lineage>
        <taxon>Eukaryota</taxon>
        <taxon>Fungi</taxon>
        <taxon>Fungi incertae sedis</taxon>
        <taxon>Zoopagomycota</taxon>
        <taxon>Kickxellomycotina</taxon>
        <taxon>Kickxellomycetes</taxon>
        <taxon>Kickxellales</taxon>
        <taxon>Kickxellaceae</taxon>
        <taxon>Linderina</taxon>
    </lineage>
</organism>
<feature type="region of interest" description="Disordered" evidence="2">
    <location>
        <begin position="1"/>
        <end position="23"/>
    </location>
</feature>
<dbReference type="Proteomes" id="UP000193922">
    <property type="component" value="Unassembled WGS sequence"/>
</dbReference>
<keyword evidence="5" id="KW-1185">Reference proteome</keyword>
<feature type="compositionally biased region" description="Basic residues" evidence="2">
    <location>
        <begin position="8"/>
        <end position="17"/>
    </location>
</feature>
<dbReference type="GO" id="GO:0008270">
    <property type="term" value="F:zinc ion binding"/>
    <property type="evidence" value="ECO:0007669"/>
    <property type="project" value="UniProtKB-KW"/>
</dbReference>
<dbReference type="PROSITE" id="PS50103">
    <property type="entry name" value="ZF_C3H1"/>
    <property type="match status" value="1"/>
</dbReference>
<accession>A0A1Y1W3J7</accession>
<feature type="compositionally biased region" description="Polar residues" evidence="2">
    <location>
        <begin position="67"/>
        <end position="91"/>
    </location>
</feature>
<feature type="region of interest" description="Disordered" evidence="2">
    <location>
        <begin position="67"/>
        <end position="166"/>
    </location>
</feature>
<evidence type="ECO:0000259" key="3">
    <source>
        <dbReference type="PROSITE" id="PS50103"/>
    </source>
</evidence>
<protein>
    <recommendedName>
        <fullName evidence="3">C3H1-type domain-containing protein</fullName>
    </recommendedName>
</protein>
<feature type="compositionally biased region" description="Basic and acidic residues" evidence="2">
    <location>
        <begin position="94"/>
        <end position="108"/>
    </location>
</feature>
<reference evidence="4 5" key="1">
    <citation type="submission" date="2016-07" db="EMBL/GenBank/DDBJ databases">
        <title>Pervasive Adenine N6-methylation of Active Genes in Fungi.</title>
        <authorList>
            <consortium name="DOE Joint Genome Institute"/>
            <person name="Mondo S.J."/>
            <person name="Dannebaum R.O."/>
            <person name="Kuo R.C."/>
            <person name="Labutti K."/>
            <person name="Haridas S."/>
            <person name="Kuo A."/>
            <person name="Salamov A."/>
            <person name="Ahrendt S.R."/>
            <person name="Lipzen A."/>
            <person name="Sullivan W."/>
            <person name="Andreopoulos W.B."/>
            <person name="Clum A."/>
            <person name="Lindquist E."/>
            <person name="Daum C."/>
            <person name="Ramamoorthy G.K."/>
            <person name="Gryganskyi A."/>
            <person name="Culley D."/>
            <person name="Magnuson J.K."/>
            <person name="James T.Y."/>
            <person name="O'Malley M.A."/>
            <person name="Stajich J.E."/>
            <person name="Spatafora J.W."/>
            <person name="Visel A."/>
            <person name="Grigoriev I.V."/>
        </authorList>
    </citation>
    <scope>NUCLEOTIDE SEQUENCE [LARGE SCALE GENOMIC DNA]</scope>
    <source>
        <strain evidence="4 5">ATCC 12442</strain>
    </source>
</reference>
<name>A0A1Y1W3J7_9FUNG</name>
<keyword evidence="1" id="KW-0862">Zinc</keyword>
<feature type="compositionally biased region" description="Low complexity" evidence="2">
    <location>
        <begin position="672"/>
        <end position="689"/>
    </location>
</feature>
<feature type="region of interest" description="Disordered" evidence="2">
    <location>
        <begin position="203"/>
        <end position="222"/>
    </location>
</feature>
<dbReference type="InterPro" id="IPR000571">
    <property type="entry name" value="Znf_CCCH"/>
</dbReference>
<feature type="compositionally biased region" description="Acidic residues" evidence="2">
    <location>
        <begin position="690"/>
        <end position="699"/>
    </location>
</feature>
<evidence type="ECO:0000256" key="1">
    <source>
        <dbReference type="PROSITE-ProRule" id="PRU00723"/>
    </source>
</evidence>
<feature type="zinc finger region" description="C3H1-type" evidence="1">
    <location>
        <begin position="39"/>
        <end position="58"/>
    </location>
</feature>
<feature type="region of interest" description="Disordered" evidence="2">
    <location>
        <begin position="244"/>
        <end position="280"/>
    </location>
</feature>
<feature type="region of interest" description="Disordered" evidence="2">
    <location>
        <begin position="657"/>
        <end position="713"/>
    </location>
</feature>
<proteinExistence type="predicted"/>
<feature type="compositionally biased region" description="Low complexity" evidence="2">
    <location>
        <begin position="155"/>
        <end position="166"/>
    </location>
</feature>
<sequence length="755" mass="78575">MAADLGNHRTHRAPRHRQQQDATEPMILTASAAAAGTTFFKHGHCSAGANCSFSHDINAFENGFRQVTGSSRQPHSGTPKETASLGKSSGSRLPAREGKSGADHDAKPKIRTKPNPDSSSEDKAANSSTRSSSTSVKTDDEHSTSADDVAPMRKSSVGSSSLGQSVGRLGQSAGLLRKDHPATRVDSGVAEFASGDDHFDPASFFHSRDQSPSSLFASPSLGGDTGEAGIGISITHSYAGLGSVGSPLNPRSQPIPKPRLGSRRTGGSDHLSPIQTGLSPQDSTLIDKLSISHSVNQNSLSGSPFLSSSIPLLDQFRESSLSARDSPGMHPFARSPVPNSGIELTRHAFTSVDAAGIASAEDTAGSLRSGHHHIHHQHHHISYLQSVSSLNAGGDSHDSSRDGTPAVNPIGSSRTTAMRGGVSDVIGRSVRSSSLIGEKRSPLATQSAGDFLDRPAPHPLFPASLASPISPLTASTNGFSSLSSRQRSNTQIPAASDSVQAHDYSSLLGMHSLPNESAFLPFAYGNRLADSPGPHSAIDTGLGYGSGRSFNDPYTSFGGLALSSSQRNSTSYTPQGSKGGQQLFSTGFWNTSGAGIEPGQRSPAVVAISHLRKWRRARLHRLSTARLVLVSATLQGLTSTQPSVRLHLTTLAALISPGGMATRGSNSSTSISNATGRSSRNGSSAASDADGNDPFELEAENPGRPLLNGDANVAPKPAFISRQVFAHKFSGLSVDQLNQQQKGDAVSAIAQPPAN</sequence>
<dbReference type="EMBL" id="MCFD01000011">
    <property type="protein sequence ID" value="ORX67952.1"/>
    <property type="molecule type" value="Genomic_DNA"/>
</dbReference>
<dbReference type="GeneID" id="63808082"/>
<dbReference type="OrthoDB" id="411372at2759"/>